<sequence>MSKLAVDGGSPVRVEPFPAWPIYGELEERLLLEVVRSGKWGGVGAVHSSEFKEKLLQMERTFAELQQADYAVSVVNGTVAITVALQAAGVKPGDEVIVPPYTFIATASAALAFGAIPVFADIEEDTLLIDPDKVEKAITPRTKAIIPVHLAGAPANMSRIKEIAAKYKLKVIEDSAQAVGAQWEGRGVGSIGDLGTFSLQASKNLNAGEGGVIITNDKALWEEAWSICNVGRVPKGAWYQHERIGQNYRMTEFQAAILLAQMTRLEEQMQLREANVKLLDAWLGERDDIRLMKQDSRITRHANHLYMFRISSERSEQVDKNDFITKMNAEGIPVSYGYLSLNRNEAIIKATRAYTNDDRSYSCPVSERLCDKEVIWLNQSVLLADESAMNDIANAIGKVMASY</sequence>
<dbReference type="PIRSF" id="PIRSF000390">
    <property type="entry name" value="PLP_StrS"/>
    <property type="match status" value="1"/>
</dbReference>
<dbReference type="PANTHER" id="PTHR30244">
    <property type="entry name" value="TRANSAMINASE"/>
    <property type="match status" value="1"/>
</dbReference>
<dbReference type="InterPro" id="IPR015424">
    <property type="entry name" value="PyrdxlP-dep_Trfase"/>
</dbReference>
<gene>
    <name evidence="2" type="ORF">J2Z66_002411</name>
</gene>
<proteinExistence type="inferred from homology"/>
<accession>A0ABS4IUN9</accession>
<dbReference type="InterPro" id="IPR015422">
    <property type="entry name" value="PyrdxlP-dep_Trfase_small"/>
</dbReference>
<dbReference type="RefSeq" id="WP_209971562.1">
    <property type="nucleotide sequence ID" value="NZ_JAGGLB010000006.1"/>
</dbReference>
<protein>
    <submittedName>
        <fullName evidence="2">dTDP-4-amino-4,6-dideoxygalactose transaminase</fullName>
    </submittedName>
</protein>
<evidence type="ECO:0000256" key="1">
    <source>
        <dbReference type="RuleBase" id="RU004508"/>
    </source>
</evidence>
<dbReference type="CDD" id="cd00616">
    <property type="entry name" value="AHBA_syn"/>
    <property type="match status" value="1"/>
</dbReference>
<reference evidence="2 3" key="1">
    <citation type="submission" date="2021-03" db="EMBL/GenBank/DDBJ databases">
        <title>Genomic Encyclopedia of Type Strains, Phase IV (KMG-IV): sequencing the most valuable type-strain genomes for metagenomic binning, comparative biology and taxonomic classification.</title>
        <authorList>
            <person name="Goeker M."/>
        </authorList>
    </citation>
    <scope>NUCLEOTIDE SEQUENCE [LARGE SCALE GENOMIC DNA]</scope>
    <source>
        <strain evidence="2 3">DSM 26048</strain>
    </source>
</reference>
<comment type="similarity">
    <text evidence="1">Belongs to the DegT/DnrJ/EryC1 family.</text>
</comment>
<name>A0ABS4IUN9_9BACL</name>
<dbReference type="SUPFAM" id="SSF53383">
    <property type="entry name" value="PLP-dependent transferases"/>
    <property type="match status" value="1"/>
</dbReference>
<dbReference type="Pfam" id="PF01041">
    <property type="entry name" value="DegT_DnrJ_EryC1"/>
    <property type="match status" value="1"/>
</dbReference>
<dbReference type="PANTHER" id="PTHR30244:SF34">
    <property type="entry name" value="DTDP-4-AMINO-4,6-DIDEOXYGALACTOSE TRANSAMINASE"/>
    <property type="match status" value="1"/>
</dbReference>
<dbReference type="Gene3D" id="3.40.640.10">
    <property type="entry name" value="Type I PLP-dependent aspartate aminotransferase-like (Major domain)"/>
    <property type="match status" value="1"/>
</dbReference>
<keyword evidence="1" id="KW-0663">Pyridoxal phosphate</keyword>
<evidence type="ECO:0000313" key="2">
    <source>
        <dbReference type="EMBL" id="MBP1990805.1"/>
    </source>
</evidence>
<keyword evidence="3" id="KW-1185">Reference proteome</keyword>
<dbReference type="EMBL" id="JAGGLB010000006">
    <property type="protein sequence ID" value="MBP1990805.1"/>
    <property type="molecule type" value="Genomic_DNA"/>
</dbReference>
<evidence type="ECO:0000313" key="3">
    <source>
        <dbReference type="Proteomes" id="UP001519287"/>
    </source>
</evidence>
<dbReference type="Proteomes" id="UP001519287">
    <property type="component" value="Unassembled WGS sequence"/>
</dbReference>
<organism evidence="2 3">
    <name type="scientific">Paenibacillus eucommiae</name>
    <dbReference type="NCBI Taxonomy" id="1355755"/>
    <lineage>
        <taxon>Bacteria</taxon>
        <taxon>Bacillati</taxon>
        <taxon>Bacillota</taxon>
        <taxon>Bacilli</taxon>
        <taxon>Bacillales</taxon>
        <taxon>Paenibacillaceae</taxon>
        <taxon>Paenibacillus</taxon>
    </lineage>
</organism>
<dbReference type="InterPro" id="IPR000653">
    <property type="entry name" value="DegT/StrS_aminotransferase"/>
</dbReference>
<dbReference type="Gene3D" id="3.90.1150.10">
    <property type="entry name" value="Aspartate Aminotransferase, domain 1"/>
    <property type="match status" value="1"/>
</dbReference>
<comment type="caution">
    <text evidence="2">The sequence shown here is derived from an EMBL/GenBank/DDBJ whole genome shotgun (WGS) entry which is preliminary data.</text>
</comment>
<dbReference type="InterPro" id="IPR015421">
    <property type="entry name" value="PyrdxlP-dep_Trfase_major"/>
</dbReference>